<proteinExistence type="predicted"/>
<feature type="compositionally biased region" description="Polar residues" evidence="1">
    <location>
        <begin position="65"/>
        <end position="74"/>
    </location>
</feature>
<protein>
    <submittedName>
        <fullName evidence="2">Uncharacterized protein</fullName>
    </submittedName>
</protein>
<evidence type="ECO:0000313" key="2">
    <source>
        <dbReference type="EMBL" id="KAJ5223674.1"/>
    </source>
</evidence>
<accession>A0A9W9NS80</accession>
<dbReference type="EMBL" id="JAPQKS010000006">
    <property type="protein sequence ID" value="KAJ5223674.1"/>
    <property type="molecule type" value="Genomic_DNA"/>
</dbReference>
<feature type="region of interest" description="Disordered" evidence="1">
    <location>
        <begin position="1"/>
        <end position="81"/>
    </location>
</feature>
<name>A0A9W9NS80_9EURO</name>
<feature type="compositionally biased region" description="Polar residues" evidence="1">
    <location>
        <begin position="1"/>
        <end position="23"/>
    </location>
</feature>
<feature type="compositionally biased region" description="Low complexity" evidence="1">
    <location>
        <begin position="38"/>
        <end position="48"/>
    </location>
</feature>
<sequence length="81" mass="8460">MRKASSLSMDNTSSRKATPSKEATMQIPAPLTSPTPKSSGRSNSSSSGQRTYQVSGTAAAVVGSKTIQSKNGQMSAIRRKN</sequence>
<dbReference type="RefSeq" id="XP_058327857.1">
    <property type="nucleotide sequence ID" value="XM_058477512.1"/>
</dbReference>
<dbReference type="GeneID" id="83204815"/>
<keyword evidence="3" id="KW-1185">Reference proteome</keyword>
<dbReference type="Proteomes" id="UP001150941">
    <property type="component" value="Unassembled WGS sequence"/>
</dbReference>
<organism evidence="2 3">
    <name type="scientific">Penicillium chermesinum</name>
    <dbReference type="NCBI Taxonomy" id="63820"/>
    <lineage>
        <taxon>Eukaryota</taxon>
        <taxon>Fungi</taxon>
        <taxon>Dikarya</taxon>
        <taxon>Ascomycota</taxon>
        <taxon>Pezizomycotina</taxon>
        <taxon>Eurotiomycetes</taxon>
        <taxon>Eurotiomycetidae</taxon>
        <taxon>Eurotiales</taxon>
        <taxon>Aspergillaceae</taxon>
        <taxon>Penicillium</taxon>
    </lineage>
</organism>
<evidence type="ECO:0000256" key="1">
    <source>
        <dbReference type="SAM" id="MobiDB-lite"/>
    </source>
</evidence>
<reference evidence="2" key="2">
    <citation type="journal article" date="2023" name="IMA Fungus">
        <title>Comparative genomic study of the Penicillium genus elucidates a diverse pangenome and 15 lateral gene transfer events.</title>
        <authorList>
            <person name="Petersen C."/>
            <person name="Sorensen T."/>
            <person name="Nielsen M.R."/>
            <person name="Sondergaard T.E."/>
            <person name="Sorensen J.L."/>
            <person name="Fitzpatrick D.A."/>
            <person name="Frisvad J.C."/>
            <person name="Nielsen K.L."/>
        </authorList>
    </citation>
    <scope>NUCLEOTIDE SEQUENCE</scope>
    <source>
        <strain evidence="2">IBT 19713</strain>
    </source>
</reference>
<evidence type="ECO:0000313" key="3">
    <source>
        <dbReference type="Proteomes" id="UP001150941"/>
    </source>
</evidence>
<dbReference type="AlphaFoldDB" id="A0A9W9NS80"/>
<gene>
    <name evidence="2" type="ORF">N7468_008216</name>
</gene>
<reference evidence="2" key="1">
    <citation type="submission" date="2022-11" db="EMBL/GenBank/DDBJ databases">
        <authorList>
            <person name="Petersen C."/>
        </authorList>
    </citation>
    <scope>NUCLEOTIDE SEQUENCE</scope>
    <source>
        <strain evidence="2">IBT 19713</strain>
    </source>
</reference>
<comment type="caution">
    <text evidence="2">The sequence shown here is derived from an EMBL/GenBank/DDBJ whole genome shotgun (WGS) entry which is preliminary data.</text>
</comment>